<reference evidence="1" key="1">
    <citation type="submission" date="2013-12" db="EMBL/GenBank/DDBJ databases">
        <title>A Varibaculum cambriense genome reconstructed from a premature infant gut community with otherwise low bacterial novelty that shifts toward anaerobic metabolism during the third week of life.</title>
        <authorList>
            <person name="Brown C.T."/>
            <person name="Sharon I."/>
            <person name="Thomas B.C."/>
            <person name="Castelle C.J."/>
            <person name="Morowitz M.J."/>
            <person name="Banfield J.F."/>
        </authorList>
    </citation>
    <scope>NUCLEOTIDE SEQUENCE</scope>
</reference>
<accession>W1YFT4</accession>
<proteinExistence type="predicted"/>
<comment type="caution">
    <text evidence="1">The sequence shown here is derived from an EMBL/GenBank/DDBJ whole genome shotgun (WGS) entry which is preliminary data.</text>
</comment>
<dbReference type="AlphaFoldDB" id="W1YFT4"/>
<name>W1YFT4_9ZZZZ</name>
<protein>
    <submittedName>
        <fullName evidence="1">Uncharacterized protein</fullName>
    </submittedName>
</protein>
<gene>
    <name evidence="1" type="ORF">Q604_UNBC04682G0001</name>
</gene>
<sequence length="52" mass="5626">MSPEVSSGNESDLKTGPVRALIGAEEHIASHHNVVSPGVLYKISLLVTWERN</sequence>
<dbReference type="EMBL" id="AZMM01004682">
    <property type="protein sequence ID" value="ETJ41393.1"/>
    <property type="molecule type" value="Genomic_DNA"/>
</dbReference>
<evidence type="ECO:0000313" key="1">
    <source>
        <dbReference type="EMBL" id="ETJ41393.1"/>
    </source>
</evidence>
<organism evidence="1">
    <name type="scientific">human gut metagenome</name>
    <dbReference type="NCBI Taxonomy" id="408170"/>
    <lineage>
        <taxon>unclassified sequences</taxon>
        <taxon>metagenomes</taxon>
        <taxon>organismal metagenomes</taxon>
    </lineage>
</organism>